<dbReference type="Gene3D" id="3.30.200.20">
    <property type="entry name" value="Phosphorylase Kinase, domain 1"/>
    <property type="match status" value="1"/>
</dbReference>
<comment type="catalytic activity">
    <reaction evidence="11 15">
        <text>L-tyrosyl-[protein] + ATP = O-phospho-L-tyrosyl-[protein] + ADP + H(+)</text>
        <dbReference type="Rhea" id="RHEA:10596"/>
        <dbReference type="Rhea" id="RHEA-COMP:10136"/>
        <dbReference type="Rhea" id="RHEA-COMP:20101"/>
        <dbReference type="ChEBI" id="CHEBI:15378"/>
        <dbReference type="ChEBI" id="CHEBI:30616"/>
        <dbReference type="ChEBI" id="CHEBI:46858"/>
        <dbReference type="ChEBI" id="CHEBI:61978"/>
        <dbReference type="ChEBI" id="CHEBI:456216"/>
        <dbReference type="EC" id="2.7.10.2"/>
    </reaction>
</comment>
<evidence type="ECO:0000256" key="12">
    <source>
        <dbReference type="PROSITE-ProRule" id="PRU00191"/>
    </source>
</evidence>
<dbReference type="FunFam" id="1.10.510.10:FF:000553">
    <property type="entry name" value="Tyrosine-protein kinase"/>
    <property type="match status" value="1"/>
</dbReference>
<keyword evidence="5" id="KW-0519">Myristate</keyword>
<protein>
    <recommendedName>
        <fullName evidence="15">Tyrosine-protein kinase</fullName>
        <ecNumber evidence="15">2.7.10.2</ecNumber>
    </recommendedName>
</protein>
<proteinExistence type="inferred from homology"/>
<comment type="subcellular location">
    <subcellularLocation>
        <location evidence="1">Membrane</location>
        <topology evidence="1">Lipid-anchor</topology>
    </subcellularLocation>
</comment>
<evidence type="ECO:0000256" key="14">
    <source>
        <dbReference type="PROSITE-ProRule" id="PRU10141"/>
    </source>
</evidence>
<sequence>MGLATSKKTWNRDEQYEVRGPKGPSRKYFGKLSHPPTVPASRPQNFEHQNRRTHQDERFVAALFDYTPINNGDLQLQKGEKLLLLSDTVGEWWYAKSELSGQEGYIPSNYVTQVAKLEMELFFFNNITRKDAERQLLAPENLPGTFLIRESETNPGTYSLSVRDKDSTRGDLVKHYKIRMLDNGGYYISPTLTFSSLQDLVKHYTVRADGLCRKLENPCPALIKNKWETDVWEIPRDSLRLIKKLGAGQFGEVWMGYYNGSMKVAIKTLKEGSMSPMAFLDEANMMKTLRHDKLVQLFAVVTKEPIYIVTEYMANGSLVDFLKTEIGSKLRFLKLVDMAAQVAEGMAYIEKKNYIHRDLRAANVLVSDLLCCKIGDFGLARVIDTEYIAKEGTKFPIKWTAPEAINFGVFTIKSDVWSFGILLTEIVTYGRIPYAGRTNPEVIQLLDQGYRIPCPENCTTELYEIMLKCWREKPDDRPTFEYLQSVLEDFGTATEKQYEDEP</sequence>
<name>A0AAV3AD76_PYXAD</name>
<feature type="compositionally biased region" description="Basic and acidic residues" evidence="16">
    <location>
        <begin position="10"/>
        <end position="20"/>
    </location>
</feature>
<keyword evidence="9 15" id="KW-0829">Tyrosine-protein kinase</keyword>
<dbReference type="SMART" id="SM00219">
    <property type="entry name" value="TyrKc"/>
    <property type="match status" value="1"/>
</dbReference>
<dbReference type="InterPro" id="IPR036860">
    <property type="entry name" value="SH2_dom_sf"/>
</dbReference>
<dbReference type="SMART" id="SM00252">
    <property type="entry name" value="SH2"/>
    <property type="match status" value="1"/>
</dbReference>
<keyword evidence="8 14" id="KW-0067">ATP-binding</keyword>
<evidence type="ECO:0000256" key="2">
    <source>
        <dbReference type="ARBA" id="ARBA00022443"/>
    </source>
</evidence>
<evidence type="ECO:0000313" key="21">
    <source>
        <dbReference type="Proteomes" id="UP001181693"/>
    </source>
</evidence>
<dbReference type="PROSITE" id="PS50001">
    <property type="entry name" value="SH2"/>
    <property type="match status" value="1"/>
</dbReference>
<keyword evidence="6 14" id="KW-0547">Nucleotide-binding</keyword>
<comment type="similarity">
    <text evidence="15">Belongs to the protein kinase superfamily. Tyr protein kinase family.</text>
</comment>
<evidence type="ECO:0000256" key="10">
    <source>
        <dbReference type="ARBA" id="ARBA00023288"/>
    </source>
</evidence>
<organism evidence="20 21">
    <name type="scientific">Pyxicephalus adspersus</name>
    <name type="common">African bullfrog</name>
    <dbReference type="NCBI Taxonomy" id="30357"/>
    <lineage>
        <taxon>Eukaryota</taxon>
        <taxon>Metazoa</taxon>
        <taxon>Chordata</taxon>
        <taxon>Craniata</taxon>
        <taxon>Vertebrata</taxon>
        <taxon>Euteleostomi</taxon>
        <taxon>Amphibia</taxon>
        <taxon>Batrachia</taxon>
        <taxon>Anura</taxon>
        <taxon>Neobatrachia</taxon>
        <taxon>Ranoidea</taxon>
        <taxon>Pyxicephalidae</taxon>
        <taxon>Pyxicephalinae</taxon>
        <taxon>Pyxicephalus</taxon>
    </lineage>
</organism>
<dbReference type="InterPro" id="IPR011009">
    <property type="entry name" value="Kinase-like_dom_sf"/>
</dbReference>
<dbReference type="InterPro" id="IPR017441">
    <property type="entry name" value="Protein_kinase_ATP_BS"/>
</dbReference>
<keyword evidence="12" id="KW-0727">SH2 domain</keyword>
<feature type="domain" description="SH3" evidence="18">
    <location>
        <begin position="55"/>
        <end position="116"/>
    </location>
</feature>
<keyword evidence="10" id="KW-0449">Lipoprotein</keyword>
<evidence type="ECO:0000256" key="13">
    <source>
        <dbReference type="PROSITE-ProRule" id="PRU00192"/>
    </source>
</evidence>
<keyword evidence="3" id="KW-0597">Phosphoprotein</keyword>
<dbReference type="PROSITE" id="PS00109">
    <property type="entry name" value="PROTEIN_KINASE_TYR"/>
    <property type="match status" value="1"/>
</dbReference>
<evidence type="ECO:0000256" key="9">
    <source>
        <dbReference type="ARBA" id="ARBA00023137"/>
    </source>
</evidence>
<evidence type="ECO:0000256" key="5">
    <source>
        <dbReference type="ARBA" id="ARBA00022707"/>
    </source>
</evidence>
<dbReference type="Pfam" id="PF07714">
    <property type="entry name" value="PK_Tyr_Ser-Thr"/>
    <property type="match status" value="1"/>
</dbReference>
<accession>A0AAV3AD76</accession>
<keyword evidence="7 15" id="KW-0418">Kinase</keyword>
<dbReference type="AlphaFoldDB" id="A0AAV3AD76"/>
<dbReference type="CDD" id="cd09933">
    <property type="entry name" value="SH2_Src_family"/>
    <property type="match status" value="1"/>
</dbReference>
<dbReference type="InterPro" id="IPR000719">
    <property type="entry name" value="Prot_kinase_dom"/>
</dbReference>
<evidence type="ECO:0000259" key="19">
    <source>
        <dbReference type="PROSITE" id="PS50011"/>
    </source>
</evidence>
<dbReference type="Gene3D" id="1.10.510.10">
    <property type="entry name" value="Transferase(Phosphotransferase) domain 1"/>
    <property type="match status" value="1"/>
</dbReference>
<dbReference type="FunFam" id="3.30.200.20:FF:000036">
    <property type="entry name" value="Tyrosine-protein kinase"/>
    <property type="match status" value="1"/>
</dbReference>
<dbReference type="Gene3D" id="3.30.505.10">
    <property type="entry name" value="SH2 domain"/>
    <property type="match status" value="1"/>
</dbReference>
<dbReference type="PRINTS" id="PR00109">
    <property type="entry name" value="TYRKINASE"/>
</dbReference>
<evidence type="ECO:0000256" key="1">
    <source>
        <dbReference type="ARBA" id="ARBA00004635"/>
    </source>
</evidence>
<dbReference type="InterPro" id="IPR036028">
    <property type="entry name" value="SH3-like_dom_sf"/>
</dbReference>
<dbReference type="PRINTS" id="PR00452">
    <property type="entry name" value="SH3DOMAIN"/>
</dbReference>
<feature type="region of interest" description="Disordered" evidence="16">
    <location>
        <begin position="1"/>
        <end position="52"/>
    </location>
</feature>
<dbReference type="Pfam" id="PF00017">
    <property type="entry name" value="SH2"/>
    <property type="match status" value="1"/>
</dbReference>
<dbReference type="InterPro" id="IPR001452">
    <property type="entry name" value="SH3_domain"/>
</dbReference>
<dbReference type="InterPro" id="IPR000980">
    <property type="entry name" value="SH2"/>
</dbReference>
<evidence type="ECO:0000256" key="8">
    <source>
        <dbReference type="ARBA" id="ARBA00022840"/>
    </source>
</evidence>
<dbReference type="SUPFAM" id="SSF50044">
    <property type="entry name" value="SH3-domain"/>
    <property type="match status" value="1"/>
</dbReference>
<evidence type="ECO:0000259" key="18">
    <source>
        <dbReference type="PROSITE" id="PS50002"/>
    </source>
</evidence>
<feature type="domain" description="Protein kinase" evidence="19">
    <location>
        <begin position="239"/>
        <end position="487"/>
    </location>
</feature>
<dbReference type="GO" id="GO:0004715">
    <property type="term" value="F:non-membrane spanning protein tyrosine kinase activity"/>
    <property type="evidence" value="ECO:0007669"/>
    <property type="project" value="UniProtKB-EC"/>
</dbReference>
<dbReference type="InterPro" id="IPR001245">
    <property type="entry name" value="Ser-Thr/Tyr_kinase_cat_dom"/>
</dbReference>
<dbReference type="EC" id="2.7.10.2" evidence="15"/>
<dbReference type="InterPro" id="IPR020635">
    <property type="entry name" value="Tyr_kinase_cat_dom"/>
</dbReference>
<evidence type="ECO:0000256" key="3">
    <source>
        <dbReference type="ARBA" id="ARBA00022553"/>
    </source>
</evidence>
<dbReference type="InterPro" id="IPR008266">
    <property type="entry name" value="Tyr_kinase_AS"/>
</dbReference>
<keyword evidence="2 13" id="KW-0728">SH3 domain</keyword>
<dbReference type="Gene3D" id="2.30.30.40">
    <property type="entry name" value="SH3 Domains"/>
    <property type="match status" value="1"/>
</dbReference>
<evidence type="ECO:0000256" key="4">
    <source>
        <dbReference type="ARBA" id="ARBA00022679"/>
    </source>
</evidence>
<reference evidence="20" key="1">
    <citation type="thesis" date="2020" institute="ProQuest LLC" country="789 East Eisenhower Parkway, Ann Arbor, MI, USA">
        <title>Comparative Genomics and Chromosome Evolution.</title>
        <authorList>
            <person name="Mudd A.B."/>
        </authorList>
    </citation>
    <scope>NUCLEOTIDE SEQUENCE</scope>
    <source>
        <strain evidence="20">1538</strain>
        <tissue evidence="20">Blood</tissue>
    </source>
</reference>
<evidence type="ECO:0000256" key="16">
    <source>
        <dbReference type="SAM" id="MobiDB-lite"/>
    </source>
</evidence>
<dbReference type="SUPFAM" id="SSF55550">
    <property type="entry name" value="SH2 domain"/>
    <property type="match status" value="1"/>
</dbReference>
<dbReference type="PROSITE" id="PS00107">
    <property type="entry name" value="PROTEIN_KINASE_ATP"/>
    <property type="match status" value="1"/>
</dbReference>
<dbReference type="FunFam" id="3.30.505.10:FF:000001">
    <property type="entry name" value="Tyrosine-protein kinase"/>
    <property type="match status" value="1"/>
</dbReference>
<evidence type="ECO:0000256" key="7">
    <source>
        <dbReference type="ARBA" id="ARBA00022777"/>
    </source>
</evidence>
<keyword evidence="4 15" id="KW-0808">Transferase</keyword>
<dbReference type="InterPro" id="IPR050198">
    <property type="entry name" value="Non-receptor_tyrosine_kinases"/>
</dbReference>
<dbReference type="PROSITE" id="PS50002">
    <property type="entry name" value="SH3"/>
    <property type="match status" value="1"/>
</dbReference>
<dbReference type="Proteomes" id="UP001181693">
    <property type="component" value="Unassembled WGS sequence"/>
</dbReference>
<dbReference type="PANTHER" id="PTHR24418">
    <property type="entry name" value="TYROSINE-PROTEIN KINASE"/>
    <property type="match status" value="1"/>
</dbReference>
<feature type="binding site" evidence="14">
    <location>
        <position position="267"/>
    </location>
    <ligand>
        <name>ATP</name>
        <dbReference type="ChEBI" id="CHEBI:30616"/>
    </ligand>
</feature>
<feature type="domain" description="SH2" evidence="17">
    <location>
        <begin position="122"/>
        <end position="219"/>
    </location>
</feature>
<evidence type="ECO:0000259" key="17">
    <source>
        <dbReference type="PROSITE" id="PS50001"/>
    </source>
</evidence>
<gene>
    <name evidence="20" type="ORF">GDO54_010010</name>
</gene>
<dbReference type="Pfam" id="PF00018">
    <property type="entry name" value="SH3_1"/>
    <property type="match status" value="1"/>
</dbReference>
<dbReference type="PRINTS" id="PR00401">
    <property type="entry name" value="SH2DOMAIN"/>
</dbReference>
<evidence type="ECO:0000256" key="11">
    <source>
        <dbReference type="ARBA" id="ARBA00051245"/>
    </source>
</evidence>
<dbReference type="PROSITE" id="PS50011">
    <property type="entry name" value="PROTEIN_KINASE_DOM"/>
    <property type="match status" value="1"/>
</dbReference>
<comment type="caution">
    <text evidence="20">The sequence shown here is derived from an EMBL/GenBank/DDBJ whole genome shotgun (WGS) entry which is preliminary data.</text>
</comment>
<evidence type="ECO:0000313" key="20">
    <source>
        <dbReference type="EMBL" id="DBA25645.1"/>
    </source>
</evidence>
<dbReference type="GO" id="GO:0005524">
    <property type="term" value="F:ATP binding"/>
    <property type="evidence" value="ECO:0007669"/>
    <property type="project" value="UniProtKB-UniRule"/>
</dbReference>
<dbReference type="SMART" id="SM00326">
    <property type="entry name" value="SH3"/>
    <property type="match status" value="1"/>
</dbReference>
<dbReference type="GO" id="GO:0016020">
    <property type="term" value="C:membrane"/>
    <property type="evidence" value="ECO:0007669"/>
    <property type="project" value="UniProtKB-SubCell"/>
</dbReference>
<dbReference type="EMBL" id="DYDO01000004">
    <property type="protein sequence ID" value="DBA25645.1"/>
    <property type="molecule type" value="Genomic_DNA"/>
</dbReference>
<dbReference type="SUPFAM" id="SSF56112">
    <property type="entry name" value="Protein kinase-like (PK-like)"/>
    <property type="match status" value="1"/>
</dbReference>
<evidence type="ECO:0000256" key="15">
    <source>
        <dbReference type="RuleBase" id="RU362096"/>
    </source>
</evidence>
<evidence type="ECO:0000256" key="6">
    <source>
        <dbReference type="ARBA" id="ARBA00022741"/>
    </source>
</evidence>
<keyword evidence="21" id="KW-1185">Reference proteome</keyword>